<sequence>MAFLLGMGQELNEQAHNCRVHQVRQCGSQQHFHTQFTGNTGRSERD</sequence>
<name>D0IB55_GRIHO</name>
<dbReference type="AlphaFoldDB" id="D0IB55"/>
<keyword evidence="2" id="KW-1185">Reference proteome</keyword>
<reference evidence="1 2" key="1">
    <citation type="submission" date="2009-10" db="EMBL/GenBank/DDBJ databases">
        <authorList>
            <consortium name="Los Alamos National Laboratory (LANL)"/>
            <consortium name="National Microbial Pathogen Data Resource (NMPDR)"/>
            <person name="Saunders E.H."/>
            <person name="Munk A.C."/>
            <person name="Tapia R."/>
            <person name="Green L."/>
            <person name="Rogers Y."/>
            <person name="Detter J.C."/>
            <person name="Bruce D."/>
            <person name="Brettin T.S."/>
            <person name="Colwell R.R."/>
            <person name="Huq A."/>
            <person name="Grim C.J."/>
            <person name="Hasan N.A."/>
            <person name="Bartels D."/>
            <person name="Vonstein V."/>
        </authorList>
    </citation>
    <scope>NUCLEOTIDE SEQUENCE [LARGE SCALE GENOMIC DNA]</scope>
    <source>
        <strain evidence="1 2">CIP 101886</strain>
    </source>
</reference>
<comment type="caution">
    <text evidence="1">The sequence shown here is derived from an EMBL/GenBank/DDBJ whole genome shotgun (WGS) entry which is preliminary data.</text>
</comment>
<organism evidence="1 2">
    <name type="scientific">Grimontia hollisae CIP 101886</name>
    <dbReference type="NCBI Taxonomy" id="675812"/>
    <lineage>
        <taxon>Bacteria</taxon>
        <taxon>Pseudomonadati</taxon>
        <taxon>Pseudomonadota</taxon>
        <taxon>Gammaproteobacteria</taxon>
        <taxon>Vibrionales</taxon>
        <taxon>Vibrionaceae</taxon>
        <taxon>Grimontia</taxon>
    </lineage>
</organism>
<dbReference type="Proteomes" id="UP000003604">
    <property type="component" value="Unassembled WGS sequence"/>
</dbReference>
<evidence type="ECO:0000313" key="2">
    <source>
        <dbReference type="Proteomes" id="UP000003604"/>
    </source>
</evidence>
<protein>
    <submittedName>
        <fullName evidence="1">Uncharacterized protein</fullName>
    </submittedName>
</protein>
<evidence type="ECO:0000313" key="1">
    <source>
        <dbReference type="EMBL" id="EEY71123.1"/>
    </source>
</evidence>
<gene>
    <name evidence="1" type="ORF">VHA_002982</name>
</gene>
<proteinExistence type="predicted"/>
<accession>D0IB55</accession>
<dbReference type="EMBL" id="ADAQ01000013">
    <property type="protein sequence ID" value="EEY71123.1"/>
    <property type="molecule type" value="Genomic_DNA"/>
</dbReference>